<dbReference type="InterPro" id="IPR035899">
    <property type="entry name" value="DBL_dom_sf"/>
</dbReference>
<dbReference type="SMART" id="SM00325">
    <property type="entry name" value="RhoGEF"/>
    <property type="match status" value="2"/>
</dbReference>
<protein>
    <submittedName>
        <fullName evidence="2">Ect-2</fullName>
    </submittedName>
</protein>
<dbReference type="InterPro" id="IPR036420">
    <property type="entry name" value="BRCT_dom_sf"/>
</dbReference>
<dbReference type="SMART" id="SM00292">
    <property type="entry name" value="BRCT"/>
    <property type="match status" value="2"/>
</dbReference>
<dbReference type="GO" id="GO:0005085">
    <property type="term" value="F:guanyl-nucleotide exchange factor activity"/>
    <property type="evidence" value="ECO:0000318"/>
    <property type="project" value="GO_Central"/>
</dbReference>
<feature type="region of interest" description="Disordered" evidence="1">
    <location>
        <begin position="1477"/>
        <end position="1569"/>
    </location>
</feature>
<gene>
    <name evidence="2" type="primary">WBGene00276509</name>
</gene>
<feature type="region of interest" description="Disordered" evidence="1">
    <location>
        <begin position="886"/>
        <end position="945"/>
    </location>
</feature>
<dbReference type="GO" id="GO:0035556">
    <property type="term" value="P:intracellular signal transduction"/>
    <property type="evidence" value="ECO:0007669"/>
    <property type="project" value="InterPro"/>
</dbReference>
<dbReference type="InterPro" id="IPR001331">
    <property type="entry name" value="GDS_CDC24_CS"/>
</dbReference>
<dbReference type="SUPFAM" id="SSF48065">
    <property type="entry name" value="DBL homology domain (DH-domain)"/>
    <property type="match status" value="2"/>
</dbReference>
<dbReference type="PROSITE" id="PS50010">
    <property type="entry name" value="DH_2"/>
    <property type="match status" value="2"/>
</dbReference>
<feature type="compositionally biased region" description="Basic and acidic residues" evidence="1">
    <location>
        <begin position="1540"/>
        <end position="1551"/>
    </location>
</feature>
<dbReference type="GO" id="GO:0007399">
    <property type="term" value="P:nervous system development"/>
    <property type="evidence" value="ECO:0000318"/>
    <property type="project" value="GO_Central"/>
</dbReference>
<reference evidence="2" key="2">
    <citation type="submission" date="2022-06" db="UniProtKB">
        <authorList>
            <consortium name="EnsemblMetazoa"/>
        </authorList>
    </citation>
    <scope>IDENTIFICATION</scope>
    <source>
        <strain evidence="2">PS312</strain>
    </source>
</reference>
<dbReference type="PROSITE" id="PS00741">
    <property type="entry name" value="DH_1"/>
    <property type="match status" value="2"/>
</dbReference>
<dbReference type="Proteomes" id="UP000005239">
    <property type="component" value="Unassembled WGS sequence"/>
</dbReference>
<feature type="compositionally biased region" description="Acidic residues" evidence="1">
    <location>
        <begin position="1410"/>
        <end position="1419"/>
    </location>
</feature>
<feature type="region of interest" description="Disordered" evidence="1">
    <location>
        <begin position="1345"/>
        <end position="1380"/>
    </location>
</feature>
<dbReference type="PANTHER" id="PTHR16777">
    <property type="entry name" value="PROTEIN ECT2"/>
    <property type="match status" value="1"/>
</dbReference>
<organism evidence="2 3">
    <name type="scientific">Pristionchus pacificus</name>
    <name type="common">Parasitic nematode worm</name>
    <dbReference type="NCBI Taxonomy" id="54126"/>
    <lineage>
        <taxon>Eukaryota</taxon>
        <taxon>Metazoa</taxon>
        <taxon>Ecdysozoa</taxon>
        <taxon>Nematoda</taxon>
        <taxon>Chromadorea</taxon>
        <taxon>Rhabditida</taxon>
        <taxon>Rhabditina</taxon>
        <taxon>Diplogasteromorpha</taxon>
        <taxon>Diplogasteroidea</taxon>
        <taxon>Neodiplogasteridae</taxon>
        <taxon>Pristionchus</taxon>
    </lineage>
</organism>
<accession>A0A2A6B4I9</accession>
<dbReference type="Gene3D" id="1.20.900.10">
    <property type="entry name" value="Dbl homology (DH) domain"/>
    <property type="match status" value="2"/>
</dbReference>
<dbReference type="Pfam" id="PF12738">
    <property type="entry name" value="PTCB-BRCT"/>
    <property type="match status" value="1"/>
</dbReference>
<evidence type="ECO:0000256" key="1">
    <source>
        <dbReference type="SAM" id="MobiDB-lite"/>
    </source>
</evidence>
<dbReference type="GO" id="GO:2000431">
    <property type="term" value="P:regulation of cytokinesis, actomyosin contractile ring assembly"/>
    <property type="evidence" value="ECO:0007669"/>
    <property type="project" value="InterPro"/>
</dbReference>
<dbReference type="GO" id="GO:0005634">
    <property type="term" value="C:nucleus"/>
    <property type="evidence" value="ECO:0000318"/>
    <property type="project" value="GO_Central"/>
</dbReference>
<name>A0A2A6B4I9_PRIPA</name>
<feature type="compositionally biased region" description="Low complexity" evidence="1">
    <location>
        <begin position="324"/>
        <end position="337"/>
    </location>
</feature>
<sequence>MRSIRVSFSDKEMPPNVLSPSKRLIVRKVCVVGSCKDSAAIDLLQTEYNAEVVYSTDGQDYIDKLDDYIFLVEDFYSQVFIRLHREPGTRVMSPTYVRSRYRRQHELVAPRPNRPLYCELLKDKTLVMSNMPNKSDIANMAHFLGARIRKDVIEHSTHVIATSVNCKQYRAAFSMGLPILRPDYVQYMWDHKRDELDFDIMNAELLHSYRLQAFEGLKISFIAFTGEEMIDMENQVKKYKGEVVRDDRLATHVVFNAKGTDLPKVEMQQGQNHLTSEWLWQSVQMEGRADEDNYIMKPIPTKKTSRSVFSPMTTSQPNSRQTRSSSNVLDTSNSSVLTNEYSTDDLDKMGVPSPKRIDKRHQVCQEMLETEQNYIKALELVIKFKDALEADLSKGGDGMVKKEDIVIIFSKFNKIIQVHNKILEKLEKLVQDWRPENEVGKAWIDAKEELLAAYPPFINSFDTIKGTLDNLDMTNQRFHVFLKAQESSPEFRRNTMRDLIIRPVQRLPSVMLLLKEIDKRTDSKLADKESLKIAEQVITGVLEKANGRRQINDELSKIFQLWNQIEDVPAHLYKATREHVMDLEIVSLGGTGLWRNYAKKTLRFFLFNDILEITKVRRVKDPPNKMGTLSRLTRNLSVSNLKNLGSEPRPYKHVYDVLLTSLRQMYYVYAGDTMLLVLVIRGDTEGDEELVLQSPDNGDNRGFGGQFVLKLGANVYTQCGRDIAPSRVEMHDTSGTVNEIIKKVLYKRGLANSSMSGSMMLSEGMDDSMMPLGNTTNTTFSRGGGFRSTVSKLFRSTSALFKRRSSRVFDENEDRSEMEGMALSRRFHDEDDDDSMYDDSSLFDTARFEPNGSMLQGRRALSNASLTISKKLHMSRPNLRSINEQAESSPGFLPQSGRGFSPRPVTTSHPAMRQTRSSSNVLDTSNSSGLTSEHSTDDLDKVGASGKRIDKRHQVCMEMLETEQSYLRALDLVTKFKDALEADLEKGGEGRITKDDIFIIFSKFNKIIQVHSKILEKLTKLVQDWRPENEVGKAWIEAKEELLAAYPPFINSFNTIKGTLDNLDMTNQRFHVFLKAQESSPEFRRNTMRDLIIRPVQRLPSVMLLLKEIEKRTDSRLADKESLKIAEQVITSVLKKANGRRQMNDEFLKIFQLWNQIADVPPHLYKATRGHVMDLEMVSVGGTGLWKRYAKRTLRFFLFNDILEITKVRRFKEPVNKMGRLSRLTRNLTVSNRKNLSSETRPYKHVNDVLLTSLRQMYYVYAGDTQLLVLVIRGETEADEELVLQPPDGGDSRLGKQFVVKLCANVYTQCGRDIAPSRVEMHDTSGTVNEIARKILYKGRESRFKRNRRRGSANSPMMDRSNGEMDESMPLGNTTNTSFSRGGGFRSSLSKLFGSTSSLFKKLSGVFDENEDRNEVDEMESSKRFHEDDDSIYDDTSVVDTARSEPIGSTLQGRRALSNASLTISKKFHMSRPNLRSISEQESTPGFIPLSGDALSIASSSMSPDNSREVGPSDTPPSRYIQRQTSLRSLFSFTSRSSIKRRDSETGKENSTENIDTPPPISYRFSTQF</sequence>
<evidence type="ECO:0000313" key="3">
    <source>
        <dbReference type="Proteomes" id="UP000005239"/>
    </source>
</evidence>
<evidence type="ECO:0000313" key="2">
    <source>
        <dbReference type="EnsemblMetazoa" id="PPA38140.1"/>
    </source>
</evidence>
<dbReference type="PANTHER" id="PTHR16777:SF2">
    <property type="entry name" value="PROTEIN ECT2"/>
    <property type="match status" value="1"/>
</dbReference>
<dbReference type="InterPro" id="IPR026817">
    <property type="entry name" value="Ect2"/>
</dbReference>
<keyword evidence="3" id="KW-1185">Reference proteome</keyword>
<dbReference type="Gene3D" id="3.40.50.10190">
    <property type="entry name" value="BRCT domain"/>
    <property type="match status" value="3"/>
</dbReference>
<proteinExistence type="predicted"/>
<feature type="compositionally biased region" description="Low complexity" evidence="1">
    <location>
        <begin position="917"/>
        <end position="928"/>
    </location>
</feature>
<reference evidence="3" key="1">
    <citation type="journal article" date="2008" name="Nat. Genet.">
        <title>The Pristionchus pacificus genome provides a unique perspective on nematode lifestyle and parasitism.</title>
        <authorList>
            <person name="Dieterich C."/>
            <person name="Clifton S.W."/>
            <person name="Schuster L.N."/>
            <person name="Chinwalla A."/>
            <person name="Delehaunty K."/>
            <person name="Dinkelacker I."/>
            <person name="Fulton L."/>
            <person name="Fulton R."/>
            <person name="Godfrey J."/>
            <person name="Minx P."/>
            <person name="Mitreva M."/>
            <person name="Roeseler W."/>
            <person name="Tian H."/>
            <person name="Witte H."/>
            <person name="Yang S.P."/>
            <person name="Wilson R.K."/>
            <person name="Sommer R.J."/>
        </authorList>
    </citation>
    <scope>NUCLEOTIDE SEQUENCE [LARGE SCALE GENOMIC DNA]</scope>
    <source>
        <strain evidence="3">PS312</strain>
    </source>
</reference>
<dbReference type="InterPro" id="IPR000219">
    <property type="entry name" value="DH_dom"/>
</dbReference>
<dbReference type="CDD" id="cd00160">
    <property type="entry name" value="RhoGEF"/>
    <property type="match status" value="2"/>
</dbReference>
<dbReference type="SUPFAM" id="SSF52113">
    <property type="entry name" value="BRCT domain"/>
    <property type="match status" value="2"/>
</dbReference>
<feature type="compositionally biased region" description="Low complexity" evidence="1">
    <location>
        <begin position="1525"/>
        <end position="1537"/>
    </location>
</feature>
<feature type="region of interest" description="Disordered" evidence="1">
    <location>
        <begin position="304"/>
        <end position="354"/>
    </location>
</feature>
<dbReference type="Pfam" id="PF00621">
    <property type="entry name" value="RhoGEF"/>
    <property type="match status" value="2"/>
</dbReference>
<dbReference type="PROSITE" id="PS50172">
    <property type="entry name" value="BRCT"/>
    <property type="match status" value="2"/>
</dbReference>
<feature type="compositionally biased region" description="Polar residues" evidence="1">
    <location>
        <begin position="306"/>
        <end position="323"/>
    </location>
</feature>
<dbReference type="GO" id="GO:0005938">
    <property type="term" value="C:cell cortex"/>
    <property type="evidence" value="ECO:0000318"/>
    <property type="project" value="GO_Central"/>
</dbReference>
<dbReference type="GO" id="GO:0005096">
    <property type="term" value="F:GTPase activator activity"/>
    <property type="evidence" value="ECO:0007669"/>
    <property type="project" value="InterPro"/>
</dbReference>
<dbReference type="EnsemblMetazoa" id="PPA38140.1">
    <property type="protein sequence ID" value="PPA38140.1"/>
    <property type="gene ID" value="WBGene00276509"/>
</dbReference>
<dbReference type="InterPro" id="IPR001357">
    <property type="entry name" value="BRCT_dom"/>
</dbReference>
<feature type="region of interest" description="Disordered" evidence="1">
    <location>
        <begin position="1410"/>
        <end position="1432"/>
    </location>
</feature>
<dbReference type="GO" id="GO:0000281">
    <property type="term" value="P:mitotic cytokinesis"/>
    <property type="evidence" value="ECO:0000318"/>
    <property type="project" value="GO_Central"/>
</dbReference>
<accession>A0A8R1YWI4</accession>
<feature type="region of interest" description="Disordered" evidence="1">
    <location>
        <begin position="810"/>
        <end position="838"/>
    </location>
</feature>